<dbReference type="Proteomes" id="UP000546031">
    <property type="component" value="Unassembled WGS sequence"/>
</dbReference>
<evidence type="ECO:0000256" key="4">
    <source>
        <dbReference type="ARBA" id="ARBA00022475"/>
    </source>
</evidence>
<name>A0A850HCI2_9SPHN</name>
<proteinExistence type="inferred from homology"/>
<gene>
    <name evidence="10" type="ORF">HUO12_10100</name>
</gene>
<sequence length="581" mass="63039">MENFIDIAVIGGGGFLAFLIILFTITRLYRRASKEVAFVRTGVGGEKVIMNGGALVLPVFHETMPVNMNTVRLAVERKNQDALITLDRLRIDVKAEFYVRVRPDATAIAMAAQTLGQRTMHPEALKDLVEGKFVDALRSVAAGMSMNELHEQRADFVQKVQQVSSNDLAMNGLELESVSLTGLDQTSIEHFNANNAFDAEGLTKLTEQIEARKKLRNDIEQDTRVQMETKNLEADKRSYEIGRDNEFAQLEQEREVEVRRAAQMSEIARQQAERNQEAEAARIEAKKQVDAQQIEADRLVEEARIDQTRALEIARQEQQIAVQNKSREESQAKAEADAARAKAVAAEEQVTTSRETEIADRLKRIELIEASKQAEREAIGVKVEAEAERDAAANRAEALRREAEGEAEAEKLRAEAARIRFEVEAAGQQAINEAANILSLDQISLKTKLALLEVLPEVVRESAKPMEAIDSIKIVQVDGLTNGGSKGADSGAPAGKGAGNGSGNLATDAVSAALAYRAQAPVLDGLMKELGLDGSSLGALVQGAAKETEDASPAAAPIELPEKPRASGSDGSGDELEQAAE</sequence>
<evidence type="ECO:0000256" key="2">
    <source>
        <dbReference type="ARBA" id="ARBA00004236"/>
    </source>
</evidence>
<dbReference type="AlphaFoldDB" id="A0A850HCI2"/>
<evidence type="ECO:0000256" key="3">
    <source>
        <dbReference type="ARBA" id="ARBA00007161"/>
    </source>
</evidence>
<evidence type="ECO:0000256" key="6">
    <source>
        <dbReference type="SAM" id="Coils"/>
    </source>
</evidence>
<dbReference type="SMART" id="SM00244">
    <property type="entry name" value="PHB"/>
    <property type="match status" value="1"/>
</dbReference>
<feature type="coiled-coil region" evidence="6">
    <location>
        <begin position="382"/>
        <end position="429"/>
    </location>
</feature>
<evidence type="ECO:0000256" key="5">
    <source>
        <dbReference type="ARBA" id="ARBA00023136"/>
    </source>
</evidence>
<evidence type="ECO:0000256" key="8">
    <source>
        <dbReference type="SAM" id="Phobius"/>
    </source>
</evidence>
<dbReference type="PANTHER" id="PTHR13806:SF31">
    <property type="entry name" value="FLOTILLIN-LIKE PROTEIN 1-RELATED"/>
    <property type="match status" value="1"/>
</dbReference>
<keyword evidence="4" id="KW-1003">Cell membrane</keyword>
<comment type="subcellular location">
    <subcellularLocation>
        <location evidence="2">Cell membrane</location>
    </subcellularLocation>
    <subcellularLocation>
        <location evidence="1">Membrane</location>
        <topology evidence="1">Single-pass membrane protein</topology>
    </subcellularLocation>
</comment>
<comment type="caution">
    <text evidence="10">The sequence shown here is derived from an EMBL/GenBank/DDBJ whole genome shotgun (WGS) entry which is preliminary data.</text>
</comment>
<evidence type="ECO:0000313" key="11">
    <source>
        <dbReference type="Proteomes" id="UP000546031"/>
    </source>
</evidence>
<dbReference type="SUPFAM" id="SSF117892">
    <property type="entry name" value="Band 7/SPFH domain"/>
    <property type="match status" value="1"/>
</dbReference>
<dbReference type="InterPro" id="IPR031905">
    <property type="entry name" value="Flotillin_C"/>
</dbReference>
<dbReference type="EMBL" id="JABWTA010000001">
    <property type="protein sequence ID" value="NVE95250.1"/>
    <property type="molecule type" value="Genomic_DNA"/>
</dbReference>
<evidence type="ECO:0000313" key="10">
    <source>
        <dbReference type="EMBL" id="NVE95250.1"/>
    </source>
</evidence>
<keyword evidence="8" id="KW-1133">Transmembrane helix</keyword>
<keyword evidence="11" id="KW-1185">Reference proteome</keyword>
<dbReference type="GO" id="GO:0005886">
    <property type="term" value="C:plasma membrane"/>
    <property type="evidence" value="ECO:0007669"/>
    <property type="project" value="UniProtKB-SubCell"/>
</dbReference>
<dbReference type="Pfam" id="PF01145">
    <property type="entry name" value="Band_7"/>
    <property type="match status" value="1"/>
</dbReference>
<feature type="transmembrane region" description="Helical" evidence="8">
    <location>
        <begin position="6"/>
        <end position="25"/>
    </location>
</feature>
<accession>A0A850HCI2</accession>
<dbReference type="CDD" id="cd03399">
    <property type="entry name" value="SPFH_flotillin"/>
    <property type="match status" value="1"/>
</dbReference>
<organism evidence="10 11">
    <name type="scientific">Altererythrobacter lutimaris</name>
    <dbReference type="NCBI Taxonomy" id="2743979"/>
    <lineage>
        <taxon>Bacteria</taxon>
        <taxon>Pseudomonadati</taxon>
        <taxon>Pseudomonadota</taxon>
        <taxon>Alphaproteobacteria</taxon>
        <taxon>Sphingomonadales</taxon>
        <taxon>Erythrobacteraceae</taxon>
        <taxon>Altererythrobacter</taxon>
    </lineage>
</organism>
<dbReference type="Pfam" id="PF15975">
    <property type="entry name" value="Flot"/>
    <property type="match status" value="1"/>
</dbReference>
<comment type="similarity">
    <text evidence="3">Belongs to the band 7/mec-2 family. Flotillin subfamily.</text>
</comment>
<dbReference type="RefSeq" id="WP_176273467.1">
    <property type="nucleotide sequence ID" value="NZ_JABWTA010000001.1"/>
</dbReference>
<dbReference type="Gene3D" id="3.30.479.30">
    <property type="entry name" value="Band 7 domain"/>
    <property type="match status" value="1"/>
</dbReference>
<feature type="region of interest" description="Disordered" evidence="7">
    <location>
        <begin position="543"/>
        <end position="581"/>
    </location>
</feature>
<keyword evidence="6" id="KW-0175">Coiled coil</keyword>
<evidence type="ECO:0000256" key="7">
    <source>
        <dbReference type="SAM" id="MobiDB-lite"/>
    </source>
</evidence>
<evidence type="ECO:0000259" key="9">
    <source>
        <dbReference type="SMART" id="SM00244"/>
    </source>
</evidence>
<evidence type="ECO:0000256" key="1">
    <source>
        <dbReference type="ARBA" id="ARBA00004167"/>
    </source>
</evidence>
<feature type="domain" description="Band 7" evidence="9">
    <location>
        <begin position="26"/>
        <end position="195"/>
    </location>
</feature>
<dbReference type="InterPro" id="IPR001107">
    <property type="entry name" value="Band_7"/>
</dbReference>
<dbReference type="InterPro" id="IPR027705">
    <property type="entry name" value="Flotillin_fam"/>
</dbReference>
<dbReference type="PANTHER" id="PTHR13806">
    <property type="entry name" value="FLOTILLIN-RELATED"/>
    <property type="match status" value="1"/>
</dbReference>
<keyword evidence="5 8" id="KW-0472">Membrane</keyword>
<reference evidence="10 11" key="1">
    <citation type="submission" date="2020-06" db="EMBL/GenBank/DDBJ databases">
        <title>Altererythrobacter lutimaris sp. nov., a marine bacterium isolated from a tidal flat.</title>
        <authorList>
            <person name="Kim D."/>
            <person name="Yoo Y."/>
            <person name="Kim J.-J."/>
        </authorList>
    </citation>
    <scope>NUCLEOTIDE SEQUENCE [LARGE SCALE GENOMIC DNA]</scope>
    <source>
        <strain evidence="10 11">JGD-16</strain>
    </source>
</reference>
<feature type="compositionally biased region" description="Acidic residues" evidence="7">
    <location>
        <begin position="572"/>
        <end position="581"/>
    </location>
</feature>
<keyword evidence="8" id="KW-0812">Transmembrane</keyword>
<feature type="coiled-coil region" evidence="6">
    <location>
        <begin position="261"/>
        <end position="349"/>
    </location>
</feature>
<dbReference type="InterPro" id="IPR036013">
    <property type="entry name" value="Band_7/SPFH_dom_sf"/>
</dbReference>
<protein>
    <submittedName>
        <fullName evidence="10">Flotillin family protein</fullName>
    </submittedName>
</protein>